<organism evidence="7 8">
    <name type="scientific">Dissostichus eleginoides</name>
    <name type="common">Patagonian toothfish</name>
    <name type="synonym">Dissostichus amissus</name>
    <dbReference type="NCBI Taxonomy" id="100907"/>
    <lineage>
        <taxon>Eukaryota</taxon>
        <taxon>Metazoa</taxon>
        <taxon>Chordata</taxon>
        <taxon>Craniata</taxon>
        <taxon>Vertebrata</taxon>
        <taxon>Euteleostomi</taxon>
        <taxon>Actinopterygii</taxon>
        <taxon>Neopterygii</taxon>
        <taxon>Teleostei</taxon>
        <taxon>Neoteleostei</taxon>
        <taxon>Acanthomorphata</taxon>
        <taxon>Eupercaria</taxon>
        <taxon>Perciformes</taxon>
        <taxon>Notothenioidei</taxon>
        <taxon>Nototheniidae</taxon>
        <taxon>Dissostichus</taxon>
    </lineage>
</organism>
<reference evidence="7" key="1">
    <citation type="submission" date="2023-04" db="EMBL/GenBank/DDBJ databases">
        <title>Chromosome-level genome of Chaenocephalus aceratus.</title>
        <authorList>
            <person name="Park H."/>
        </authorList>
    </citation>
    <scope>NUCLEOTIDE SEQUENCE</scope>
    <source>
        <strain evidence="7">DE</strain>
        <tissue evidence="7">Muscle</tissue>
    </source>
</reference>
<accession>A0AAD9FCN0</accession>
<sequence>MNLSSVTVTAVGRTPDSLIKAVAKNLIVVILGISINFINTGLIHTFRKHQVLPRSISPIIYGIRDKTFRKLEICSGKQERGGGGIRSQRLPETVIHCTRERPLLCMLLMLGTLWMGYTLYQFKRREVLSDCALPISVLMFSFIGSYIFSDIDLPVFKVHDRPVFRVAPFERLSALNVVSAMGLGFLLALLIFIDQNIVVSLTNAPENRLLKGTAYHWDLMLSGLINILMSVLGLPWMHAAFPHSTLHAPAGVREQRVEGGHLYETIVQVKETRLTSLTANIFIGVSVLLLPLPLQWIPKPVLYGLFLYIALTSIDGNQMCDRMALLLKEQTSYPPTHYIRKVPQRKIHYFTFLQMMQLLVLCTFGMYPIPYMKMIFPLLMIMLIPIRNNVLPHIIEAKYLDIMDAQHM</sequence>
<feature type="transmembrane region" description="Helical" evidence="5">
    <location>
        <begin position="375"/>
        <end position="395"/>
    </location>
</feature>
<dbReference type="GO" id="GO:0005452">
    <property type="term" value="F:solute:inorganic anion antiporter activity"/>
    <property type="evidence" value="ECO:0007669"/>
    <property type="project" value="InterPro"/>
</dbReference>
<evidence type="ECO:0000256" key="3">
    <source>
        <dbReference type="ARBA" id="ARBA00022989"/>
    </source>
</evidence>
<feature type="transmembrane region" description="Helical" evidence="5">
    <location>
        <begin position="103"/>
        <end position="120"/>
    </location>
</feature>
<dbReference type="EMBL" id="JASDAP010000006">
    <property type="protein sequence ID" value="KAK1901218.1"/>
    <property type="molecule type" value="Genomic_DNA"/>
</dbReference>
<dbReference type="AlphaFoldDB" id="A0AAD9FCN0"/>
<dbReference type="PANTHER" id="PTHR11453:SF127">
    <property type="entry name" value="SOLUTE CARRIER FAMILY 4 MEMBER 11"/>
    <property type="match status" value="1"/>
</dbReference>
<feature type="transmembrane region" description="Helical" evidence="5">
    <location>
        <begin position="26"/>
        <end position="46"/>
    </location>
</feature>
<feature type="transmembrane region" description="Helical" evidence="5">
    <location>
        <begin position="172"/>
        <end position="193"/>
    </location>
</feature>
<evidence type="ECO:0000256" key="4">
    <source>
        <dbReference type="ARBA" id="ARBA00023136"/>
    </source>
</evidence>
<evidence type="ECO:0000256" key="1">
    <source>
        <dbReference type="ARBA" id="ARBA00004141"/>
    </source>
</evidence>
<dbReference type="PANTHER" id="PTHR11453">
    <property type="entry name" value="ANION EXCHANGE PROTEIN"/>
    <property type="match status" value="1"/>
</dbReference>
<dbReference type="GO" id="GO:0050801">
    <property type="term" value="P:monoatomic ion homeostasis"/>
    <property type="evidence" value="ECO:0007669"/>
    <property type="project" value="TreeGrafter"/>
</dbReference>
<keyword evidence="3 5" id="KW-1133">Transmembrane helix</keyword>
<dbReference type="InterPro" id="IPR003020">
    <property type="entry name" value="HCO3_transpt_euk"/>
</dbReference>
<proteinExistence type="predicted"/>
<gene>
    <name evidence="7" type="ORF">KUDE01_004189</name>
</gene>
<evidence type="ECO:0000259" key="6">
    <source>
        <dbReference type="Pfam" id="PF00955"/>
    </source>
</evidence>
<comment type="caution">
    <text evidence="7">The sequence shown here is derived from an EMBL/GenBank/DDBJ whole genome shotgun (WGS) entry which is preliminary data.</text>
</comment>
<dbReference type="GO" id="GO:0006820">
    <property type="term" value="P:monoatomic anion transport"/>
    <property type="evidence" value="ECO:0007669"/>
    <property type="project" value="InterPro"/>
</dbReference>
<name>A0AAD9FCN0_DISEL</name>
<feature type="transmembrane region" description="Helical" evidence="5">
    <location>
        <begin position="302"/>
        <end position="320"/>
    </location>
</feature>
<feature type="domain" description="Bicarbonate transporter-like transmembrane" evidence="6">
    <location>
        <begin position="88"/>
        <end position="407"/>
    </location>
</feature>
<dbReference type="Proteomes" id="UP001228049">
    <property type="component" value="Unassembled WGS sequence"/>
</dbReference>
<dbReference type="InterPro" id="IPR011531">
    <property type="entry name" value="HCO3_transpt-like_TM_dom"/>
</dbReference>
<feature type="transmembrane region" description="Helical" evidence="5">
    <location>
        <begin position="132"/>
        <end position="151"/>
    </location>
</feature>
<evidence type="ECO:0000256" key="5">
    <source>
        <dbReference type="SAM" id="Phobius"/>
    </source>
</evidence>
<keyword evidence="4 5" id="KW-0472">Membrane</keyword>
<evidence type="ECO:0000313" key="8">
    <source>
        <dbReference type="Proteomes" id="UP001228049"/>
    </source>
</evidence>
<evidence type="ECO:0000313" key="7">
    <source>
        <dbReference type="EMBL" id="KAK1901218.1"/>
    </source>
</evidence>
<dbReference type="GO" id="GO:0016323">
    <property type="term" value="C:basolateral plasma membrane"/>
    <property type="evidence" value="ECO:0007669"/>
    <property type="project" value="TreeGrafter"/>
</dbReference>
<keyword evidence="8" id="KW-1185">Reference proteome</keyword>
<dbReference type="Pfam" id="PF00955">
    <property type="entry name" value="HCO3_cotransp"/>
    <property type="match status" value="1"/>
</dbReference>
<feature type="transmembrane region" description="Helical" evidence="5">
    <location>
        <begin position="347"/>
        <end position="369"/>
    </location>
</feature>
<evidence type="ECO:0000256" key="2">
    <source>
        <dbReference type="ARBA" id="ARBA00022692"/>
    </source>
</evidence>
<feature type="transmembrane region" description="Helical" evidence="5">
    <location>
        <begin position="213"/>
        <end position="234"/>
    </location>
</feature>
<keyword evidence="2 5" id="KW-0812">Transmembrane</keyword>
<protein>
    <submittedName>
        <fullName evidence="7">Sodium bicarbonate transporter-like protein 11</fullName>
    </submittedName>
</protein>
<comment type="subcellular location">
    <subcellularLocation>
        <location evidence="1">Membrane</location>
        <topology evidence="1">Multi-pass membrane protein</topology>
    </subcellularLocation>
</comment>